<dbReference type="AlphaFoldDB" id="A0A4S4C2R1"/>
<keyword evidence="4" id="KW-1185">Reference proteome</keyword>
<dbReference type="InterPro" id="IPR001173">
    <property type="entry name" value="Glyco_trans_2-like"/>
</dbReference>
<sequence length="367" mass="42984">MLTVSLCIIVKNEETTLGRCLESVRDAVDEINIVDTGSSDRTVEIASRFTDRVFYYEWPDSFAKALNKAFSYATMDYILYMDADDVMLPKDRDAFLELKRTLDSSIDVVSMFYDYGTDEYGNVSLRYRYNRLVKRSRNFQWHGDCHQYLAASGKTLNADIAITHRRIKHATGRTLNLFRKKQQRGETFDARDYFYYGNELRENGHHAEAIEAYKTHLSRQDAWVDDKIYSCINSADCHRYLNDRGNELTMLLKSFEYGAPRAEAVSRIGDHFNHAGQFKTAIYWYELALRTRPAPDQWSFSYPAYYTWYPHLQLCVCYFKVGDLRTAYEHNEEARKYRPDDGSVKHNRKWLGERLGIKPESEPESES</sequence>
<evidence type="ECO:0000313" key="3">
    <source>
        <dbReference type="EMBL" id="THF79874.1"/>
    </source>
</evidence>
<dbReference type="PANTHER" id="PTHR43630:SF2">
    <property type="entry name" value="GLYCOSYLTRANSFERASE"/>
    <property type="match status" value="1"/>
</dbReference>
<dbReference type="PANTHER" id="PTHR43630">
    <property type="entry name" value="POLY-BETA-1,6-N-ACETYL-D-GLUCOSAMINE SYNTHASE"/>
    <property type="match status" value="1"/>
</dbReference>
<dbReference type="InterPro" id="IPR011990">
    <property type="entry name" value="TPR-like_helical_dom_sf"/>
</dbReference>
<dbReference type="Pfam" id="PF00535">
    <property type="entry name" value="Glycos_transf_2"/>
    <property type="match status" value="1"/>
</dbReference>
<accession>A0A4S4C2R1</accession>
<evidence type="ECO:0000256" key="1">
    <source>
        <dbReference type="SAM" id="MobiDB-lite"/>
    </source>
</evidence>
<evidence type="ECO:0000313" key="4">
    <source>
        <dbReference type="Proteomes" id="UP000310636"/>
    </source>
</evidence>
<reference evidence="3 4" key="1">
    <citation type="submission" date="2019-04" db="EMBL/GenBank/DDBJ databases">
        <title>Cohnella sp. nov. isolated from preserved vegetables.</title>
        <authorList>
            <person name="Lin S.-Y."/>
            <person name="Hung M.-H."/>
            <person name="Young C.-C."/>
        </authorList>
    </citation>
    <scope>NUCLEOTIDE SEQUENCE [LARGE SCALE GENOMIC DNA]</scope>
    <source>
        <strain evidence="3 4">CC-MHH1044</strain>
    </source>
</reference>
<feature type="compositionally biased region" description="Basic and acidic residues" evidence="1">
    <location>
        <begin position="335"/>
        <end position="361"/>
    </location>
</feature>
<dbReference type="GO" id="GO:0016740">
    <property type="term" value="F:transferase activity"/>
    <property type="evidence" value="ECO:0007669"/>
    <property type="project" value="UniProtKB-KW"/>
</dbReference>
<dbReference type="CDD" id="cd02511">
    <property type="entry name" value="Beta4Glucosyltransferase"/>
    <property type="match status" value="1"/>
</dbReference>
<dbReference type="EMBL" id="SSOB01000012">
    <property type="protein sequence ID" value="THF79874.1"/>
    <property type="molecule type" value="Genomic_DNA"/>
</dbReference>
<dbReference type="OrthoDB" id="9815923at2"/>
<keyword evidence="3" id="KW-0808">Transferase</keyword>
<dbReference type="Gene3D" id="3.90.550.10">
    <property type="entry name" value="Spore Coat Polysaccharide Biosynthesis Protein SpsA, Chain A"/>
    <property type="match status" value="1"/>
</dbReference>
<protein>
    <submittedName>
        <fullName evidence="3">Glycosyltransferase family 2 protein</fullName>
    </submittedName>
</protein>
<dbReference type="RefSeq" id="WP_136369862.1">
    <property type="nucleotide sequence ID" value="NZ_SSOB01000012.1"/>
</dbReference>
<dbReference type="InterPro" id="IPR019734">
    <property type="entry name" value="TPR_rpt"/>
</dbReference>
<feature type="domain" description="Glycosyltransferase 2-like" evidence="2">
    <location>
        <begin position="5"/>
        <end position="146"/>
    </location>
</feature>
<evidence type="ECO:0000259" key="2">
    <source>
        <dbReference type="Pfam" id="PF00535"/>
    </source>
</evidence>
<dbReference type="SUPFAM" id="SSF53448">
    <property type="entry name" value="Nucleotide-diphospho-sugar transferases"/>
    <property type="match status" value="1"/>
</dbReference>
<dbReference type="SMART" id="SM00028">
    <property type="entry name" value="TPR"/>
    <property type="match status" value="3"/>
</dbReference>
<dbReference type="SUPFAM" id="SSF48452">
    <property type="entry name" value="TPR-like"/>
    <property type="match status" value="1"/>
</dbReference>
<comment type="caution">
    <text evidence="3">The sequence shown here is derived from an EMBL/GenBank/DDBJ whole genome shotgun (WGS) entry which is preliminary data.</text>
</comment>
<proteinExistence type="predicted"/>
<dbReference type="Proteomes" id="UP000310636">
    <property type="component" value="Unassembled WGS sequence"/>
</dbReference>
<name>A0A4S4C2R1_9BACL</name>
<organism evidence="3 4">
    <name type="scientific">Cohnella fermenti</name>
    <dbReference type="NCBI Taxonomy" id="2565925"/>
    <lineage>
        <taxon>Bacteria</taxon>
        <taxon>Bacillati</taxon>
        <taxon>Bacillota</taxon>
        <taxon>Bacilli</taxon>
        <taxon>Bacillales</taxon>
        <taxon>Paenibacillaceae</taxon>
        <taxon>Cohnella</taxon>
    </lineage>
</organism>
<dbReference type="InterPro" id="IPR029044">
    <property type="entry name" value="Nucleotide-diphossugar_trans"/>
</dbReference>
<gene>
    <name evidence="3" type="ORF">E6C55_11095</name>
</gene>
<feature type="region of interest" description="Disordered" evidence="1">
    <location>
        <begin position="335"/>
        <end position="367"/>
    </location>
</feature>
<dbReference type="Gene3D" id="1.25.40.10">
    <property type="entry name" value="Tetratricopeptide repeat domain"/>
    <property type="match status" value="1"/>
</dbReference>